<evidence type="ECO:0000256" key="1">
    <source>
        <dbReference type="SAM" id="MobiDB-lite"/>
    </source>
</evidence>
<dbReference type="PROSITE" id="PS50830">
    <property type="entry name" value="TNASE_3"/>
    <property type="match status" value="1"/>
</dbReference>
<feature type="chain" id="PRO_5039185565" evidence="2">
    <location>
        <begin position="24"/>
        <end position="166"/>
    </location>
</feature>
<gene>
    <name evidence="4" type="primary">nucH</name>
    <name evidence="4" type="ORF">ERS852573_00434</name>
</gene>
<dbReference type="Proteomes" id="UP000095597">
    <property type="component" value="Unassembled WGS sequence"/>
</dbReference>
<proteinExistence type="predicted"/>
<sequence length="166" mass="18447">MQIASAFATVVIAIAGFTGYATTAQQSTDSALEQASVIRVVDGDTFVANVNGTEEKIRLIGVDTPESVHPDKSKNTKEGKEASEYTKSMLQPGTKVWLEADVEKVDKYNRELRYVWLKEPKDSNSEVEAKSKMLNMILVEDGWADPLKIEPNTKWAYLFEELDNAA</sequence>
<evidence type="ECO:0000256" key="2">
    <source>
        <dbReference type="SAM" id="SignalP"/>
    </source>
</evidence>
<feature type="domain" description="TNase-like" evidence="3">
    <location>
        <begin position="31"/>
        <end position="166"/>
    </location>
</feature>
<accession>A0A173RFF3</accession>
<organism evidence="4 5">
    <name type="scientific">Dorea longicatena</name>
    <dbReference type="NCBI Taxonomy" id="88431"/>
    <lineage>
        <taxon>Bacteria</taxon>
        <taxon>Bacillati</taxon>
        <taxon>Bacillota</taxon>
        <taxon>Clostridia</taxon>
        <taxon>Lachnospirales</taxon>
        <taxon>Lachnospiraceae</taxon>
        <taxon>Dorea</taxon>
    </lineage>
</organism>
<dbReference type="Pfam" id="PF00565">
    <property type="entry name" value="SNase"/>
    <property type="match status" value="1"/>
</dbReference>
<dbReference type="EC" id="3.1.31.1" evidence="4"/>
<evidence type="ECO:0000259" key="3">
    <source>
        <dbReference type="PROSITE" id="PS50830"/>
    </source>
</evidence>
<dbReference type="Gene3D" id="2.40.50.90">
    <property type="match status" value="1"/>
</dbReference>
<feature type="signal peptide" evidence="2">
    <location>
        <begin position="1"/>
        <end position="23"/>
    </location>
</feature>
<evidence type="ECO:0000313" key="5">
    <source>
        <dbReference type="Proteomes" id="UP000095597"/>
    </source>
</evidence>
<reference evidence="4 5" key="1">
    <citation type="submission" date="2015-09" db="EMBL/GenBank/DDBJ databases">
        <authorList>
            <consortium name="Pathogen Informatics"/>
        </authorList>
    </citation>
    <scope>NUCLEOTIDE SEQUENCE [LARGE SCALE GENOMIC DNA]</scope>
    <source>
        <strain evidence="4 5">2789STDY5834961</strain>
    </source>
</reference>
<dbReference type="GO" id="GO:1990599">
    <property type="term" value="F:3' overhang single-stranded DNA endodeoxyribonuclease activity"/>
    <property type="evidence" value="ECO:0007669"/>
    <property type="project" value="UniProtKB-EC"/>
</dbReference>
<dbReference type="InterPro" id="IPR016071">
    <property type="entry name" value="Staphylococal_nuclease_OB-fold"/>
</dbReference>
<feature type="compositionally biased region" description="Basic and acidic residues" evidence="1">
    <location>
        <begin position="66"/>
        <end position="84"/>
    </location>
</feature>
<dbReference type="AlphaFoldDB" id="A0A173RFF3"/>
<name>A0A173RFF3_9FIRM</name>
<feature type="region of interest" description="Disordered" evidence="1">
    <location>
        <begin position="65"/>
        <end position="86"/>
    </location>
</feature>
<dbReference type="EMBL" id="CYXO01000002">
    <property type="protein sequence ID" value="CUM76622.1"/>
    <property type="molecule type" value="Genomic_DNA"/>
</dbReference>
<dbReference type="SMART" id="SM00318">
    <property type="entry name" value="SNc"/>
    <property type="match status" value="1"/>
</dbReference>
<protein>
    <submittedName>
        <fullName evidence="4">Thermonuclease</fullName>
        <ecNumber evidence="4">3.1.31.1</ecNumber>
    </submittedName>
</protein>
<dbReference type="SUPFAM" id="SSF50199">
    <property type="entry name" value="Staphylococcal nuclease"/>
    <property type="match status" value="1"/>
</dbReference>
<evidence type="ECO:0000313" key="4">
    <source>
        <dbReference type="EMBL" id="CUM76622.1"/>
    </source>
</evidence>
<keyword evidence="4" id="KW-0378">Hydrolase</keyword>
<keyword evidence="2" id="KW-0732">Signal</keyword>
<dbReference type="InterPro" id="IPR035437">
    <property type="entry name" value="SNase_OB-fold_sf"/>
</dbReference>